<protein>
    <submittedName>
        <fullName evidence="2">Uncharacterized protein</fullName>
    </submittedName>
</protein>
<reference evidence="2" key="2">
    <citation type="submission" date="2021-02" db="EMBL/GenBank/DDBJ databases">
        <authorList>
            <person name="Kimball J.A."/>
            <person name="Haas M.W."/>
            <person name="Macchietto M."/>
            <person name="Kono T."/>
            <person name="Duquette J."/>
            <person name="Shao M."/>
        </authorList>
    </citation>
    <scope>NUCLEOTIDE SEQUENCE</scope>
    <source>
        <tissue evidence="2">Fresh leaf tissue</tissue>
    </source>
</reference>
<keyword evidence="1" id="KW-1133">Transmembrane helix</keyword>
<reference evidence="2" key="1">
    <citation type="journal article" date="2021" name="bioRxiv">
        <title>Whole Genome Assembly and Annotation of Northern Wild Rice, Zizania palustris L., Supports a Whole Genome Duplication in the Zizania Genus.</title>
        <authorList>
            <person name="Haas M."/>
            <person name="Kono T."/>
            <person name="Macchietto M."/>
            <person name="Millas R."/>
            <person name="McGilp L."/>
            <person name="Shao M."/>
            <person name="Duquette J."/>
            <person name="Hirsch C.N."/>
            <person name="Kimball J."/>
        </authorList>
    </citation>
    <scope>NUCLEOTIDE SEQUENCE</scope>
    <source>
        <tissue evidence="2">Fresh leaf tissue</tissue>
    </source>
</reference>
<keyword evidence="1" id="KW-0812">Transmembrane</keyword>
<gene>
    <name evidence="2" type="ORF">GUJ93_ZPchr0012g21729</name>
</gene>
<dbReference type="EMBL" id="JAAALK010000080">
    <property type="protein sequence ID" value="KAG8091652.1"/>
    <property type="molecule type" value="Genomic_DNA"/>
</dbReference>
<dbReference type="AlphaFoldDB" id="A0A8J5WND1"/>
<evidence type="ECO:0000313" key="2">
    <source>
        <dbReference type="EMBL" id="KAG8091652.1"/>
    </source>
</evidence>
<dbReference type="Proteomes" id="UP000729402">
    <property type="component" value="Unassembled WGS sequence"/>
</dbReference>
<evidence type="ECO:0000313" key="3">
    <source>
        <dbReference type="Proteomes" id="UP000729402"/>
    </source>
</evidence>
<name>A0A8J5WND1_ZIZPA</name>
<proteinExistence type="predicted"/>
<comment type="caution">
    <text evidence="2">The sequence shown here is derived from an EMBL/GenBank/DDBJ whole genome shotgun (WGS) entry which is preliminary data.</text>
</comment>
<feature type="transmembrane region" description="Helical" evidence="1">
    <location>
        <begin position="88"/>
        <end position="110"/>
    </location>
</feature>
<evidence type="ECO:0000256" key="1">
    <source>
        <dbReference type="SAM" id="Phobius"/>
    </source>
</evidence>
<sequence length="287" mass="32505">MLVQMLKDAYGFLRRKRTPVIVDLEESLRVKGYMTQEMEVEIMSCKAFAVLGNFFASGATLTALLGGVKFGYKLAGVELAVVPPSTLLSVLGLSYVTAIYTGMSMNYAILQAFPGFILEKGEERTKMELANIVINKHSDEKSLVEAVKRHFFAEHLFSDQYQDGPLFRWRLRHTYVDSAFMERVKEIEVNNSDDESGSISGQRTTNFVSLLSLKFMFKLSSVVLSTQIQNFQNNSLQDDSTLFCLCCRVHLESLWRTHCFAYWVLQTATSKATSLLIPQVISRREGR</sequence>
<feature type="transmembrane region" description="Helical" evidence="1">
    <location>
        <begin position="47"/>
        <end position="68"/>
    </location>
</feature>
<organism evidence="2 3">
    <name type="scientific">Zizania palustris</name>
    <name type="common">Northern wild rice</name>
    <dbReference type="NCBI Taxonomy" id="103762"/>
    <lineage>
        <taxon>Eukaryota</taxon>
        <taxon>Viridiplantae</taxon>
        <taxon>Streptophyta</taxon>
        <taxon>Embryophyta</taxon>
        <taxon>Tracheophyta</taxon>
        <taxon>Spermatophyta</taxon>
        <taxon>Magnoliopsida</taxon>
        <taxon>Liliopsida</taxon>
        <taxon>Poales</taxon>
        <taxon>Poaceae</taxon>
        <taxon>BOP clade</taxon>
        <taxon>Oryzoideae</taxon>
        <taxon>Oryzeae</taxon>
        <taxon>Zizaniinae</taxon>
        <taxon>Zizania</taxon>
    </lineage>
</organism>
<dbReference type="PANTHER" id="PTHR35986:SF1">
    <property type="entry name" value="OS10G0430800 PROTEIN"/>
    <property type="match status" value="1"/>
</dbReference>
<keyword evidence="1" id="KW-0472">Membrane</keyword>
<accession>A0A8J5WND1</accession>
<keyword evidence="3" id="KW-1185">Reference proteome</keyword>
<dbReference type="PANTHER" id="PTHR35986">
    <property type="entry name" value="EXPRESSED PROTEIN"/>
    <property type="match status" value="1"/>
</dbReference>
<dbReference type="OrthoDB" id="1899410at2759"/>